<reference evidence="4" key="1">
    <citation type="submission" date="2024-02" db="EMBL/GenBank/DDBJ databases">
        <title>Tomenella chthoni gen. nov. sp. nov., a member of the family Jonesiaceae isolated from bat guano.</title>
        <authorList>
            <person name="Miller S.L."/>
            <person name="King J."/>
            <person name="Sankaranarayanan K."/>
            <person name="Lawson P.A."/>
        </authorList>
    </citation>
    <scope>NUCLEOTIDE SEQUENCE</scope>
    <source>
        <strain evidence="4">BS-20</strain>
    </source>
</reference>
<dbReference type="EMBL" id="CP146203">
    <property type="protein sequence ID" value="XBH22907.1"/>
    <property type="molecule type" value="Genomic_DNA"/>
</dbReference>
<feature type="region of interest" description="Disordered" evidence="1">
    <location>
        <begin position="97"/>
        <end position="127"/>
    </location>
</feature>
<evidence type="ECO:0000313" key="4">
    <source>
        <dbReference type="EMBL" id="XBH22907.1"/>
    </source>
</evidence>
<sequence>MTTTVLLGAALMMVAPMATATPAQAVTHQVVVSAKKSTSVKVTTSNLNVRAGAGTKYRVIKSLKKGTKVTVVSTKGKWAELSAGGYVSTSYLKAAPASKPASKKPAAKPSAKKTNLPAAASSSKSKTMYTTGNLNVRAGEGTKHRVIKSLKKGSKVTVVSTKGKWAKLSTGGYVSTSYLKSSKPAAAKPAAKKPTSARAKQLAYANQIAKPYGAKVALVTNQCPGVANLLGCFGAGTPDTIYLTNRALDRSSAWVKYVTLHELSHRAMMKTCGTPIPPIVGKRVENVTDAYAHNLGAPKIKGTGMPKASDYAIAKKIKAGKCS</sequence>
<organism evidence="4">
    <name type="scientific">Jonesiaceae bacterium BS-20</name>
    <dbReference type="NCBI Taxonomy" id="3120821"/>
    <lineage>
        <taxon>Bacteria</taxon>
        <taxon>Bacillati</taxon>
        <taxon>Actinomycetota</taxon>
        <taxon>Actinomycetes</taxon>
        <taxon>Micrococcales</taxon>
        <taxon>Jonesiaceae</taxon>
    </lineage>
</organism>
<accession>A0AAU7E0N6</accession>
<dbReference type="InterPro" id="IPR003646">
    <property type="entry name" value="SH3-like_bac-type"/>
</dbReference>
<keyword evidence="2" id="KW-0732">Signal</keyword>
<dbReference type="SMART" id="SM00287">
    <property type="entry name" value="SH3b"/>
    <property type="match status" value="2"/>
</dbReference>
<feature type="domain" description="SH3b" evidence="3">
    <location>
        <begin position="37"/>
        <end position="96"/>
    </location>
</feature>
<gene>
    <name evidence="4" type="ORF">V5R04_06750</name>
</gene>
<feature type="signal peptide" evidence="2">
    <location>
        <begin position="1"/>
        <end position="20"/>
    </location>
</feature>
<evidence type="ECO:0000256" key="2">
    <source>
        <dbReference type="SAM" id="SignalP"/>
    </source>
</evidence>
<evidence type="ECO:0000259" key="3">
    <source>
        <dbReference type="PROSITE" id="PS51781"/>
    </source>
</evidence>
<dbReference type="AlphaFoldDB" id="A0AAU7E0N6"/>
<feature type="domain" description="SH3b" evidence="3">
    <location>
        <begin position="123"/>
        <end position="183"/>
    </location>
</feature>
<evidence type="ECO:0000256" key="1">
    <source>
        <dbReference type="SAM" id="MobiDB-lite"/>
    </source>
</evidence>
<dbReference type="PROSITE" id="PS51781">
    <property type="entry name" value="SH3B"/>
    <property type="match status" value="2"/>
</dbReference>
<feature type="chain" id="PRO_5043828967" evidence="2">
    <location>
        <begin position="21"/>
        <end position="323"/>
    </location>
</feature>
<name>A0AAU7E0N6_9MICO</name>
<dbReference type="Pfam" id="PF08239">
    <property type="entry name" value="SH3_3"/>
    <property type="match status" value="2"/>
</dbReference>
<dbReference type="PANTHER" id="PTHR34408">
    <property type="entry name" value="FAMILY PROTEIN, PUTATIVE-RELATED"/>
    <property type="match status" value="1"/>
</dbReference>
<dbReference type="Gene3D" id="2.30.30.40">
    <property type="entry name" value="SH3 Domains"/>
    <property type="match status" value="2"/>
</dbReference>
<dbReference type="PANTHER" id="PTHR34408:SF1">
    <property type="entry name" value="GLYCOSYL HYDROLASE FAMILY 19 DOMAIN-CONTAINING PROTEIN HI_1415"/>
    <property type="match status" value="1"/>
</dbReference>
<protein>
    <submittedName>
        <fullName evidence="4">SH3 domain-containing protein</fullName>
    </submittedName>
</protein>
<proteinExistence type="predicted"/>
<dbReference type="InterPro" id="IPR052354">
    <property type="entry name" value="Cell_Wall_Dynamics_Protein"/>
</dbReference>